<reference evidence="1" key="2">
    <citation type="submission" date="2020-09" db="EMBL/GenBank/DDBJ databases">
        <authorList>
            <person name="Sun Q."/>
            <person name="Ohkuma M."/>
        </authorList>
    </citation>
    <scope>NUCLEOTIDE SEQUENCE</scope>
    <source>
        <strain evidence="1">JCM 15759</strain>
    </source>
</reference>
<gene>
    <name evidence="1" type="ORF">GCM10009006_09560</name>
</gene>
<organism evidence="1 2">
    <name type="scientific">Haloarcula argentinensis</name>
    <dbReference type="NCBI Taxonomy" id="43776"/>
    <lineage>
        <taxon>Archaea</taxon>
        <taxon>Methanobacteriati</taxon>
        <taxon>Methanobacteriota</taxon>
        <taxon>Stenosarchaea group</taxon>
        <taxon>Halobacteria</taxon>
        <taxon>Halobacteriales</taxon>
        <taxon>Haloarculaceae</taxon>
        <taxon>Haloarcula</taxon>
    </lineage>
</organism>
<comment type="caution">
    <text evidence="1">The sequence shown here is derived from an EMBL/GenBank/DDBJ whole genome shotgun (WGS) entry which is preliminary data.</text>
</comment>
<proteinExistence type="predicted"/>
<dbReference type="Proteomes" id="UP000656367">
    <property type="component" value="Unassembled WGS sequence"/>
</dbReference>
<accession>A0A830FJV2</accession>
<evidence type="ECO:0000313" key="2">
    <source>
        <dbReference type="Proteomes" id="UP000656367"/>
    </source>
</evidence>
<reference evidence="1" key="1">
    <citation type="journal article" date="2014" name="Int. J. Syst. Evol. Microbiol.">
        <title>Complete genome sequence of Corynebacterium casei LMG S-19264T (=DSM 44701T), isolated from a smear-ripened cheese.</title>
        <authorList>
            <consortium name="US DOE Joint Genome Institute (JGI-PGF)"/>
            <person name="Walter F."/>
            <person name="Albersmeier A."/>
            <person name="Kalinowski J."/>
            <person name="Ruckert C."/>
        </authorList>
    </citation>
    <scope>NUCLEOTIDE SEQUENCE</scope>
    <source>
        <strain evidence="1">JCM 15759</strain>
    </source>
</reference>
<dbReference type="EMBL" id="BMON01000001">
    <property type="protein sequence ID" value="GGM30185.1"/>
    <property type="molecule type" value="Genomic_DNA"/>
</dbReference>
<protein>
    <submittedName>
        <fullName evidence="1">Uncharacterized protein</fullName>
    </submittedName>
</protein>
<name>A0A830FJV2_HALAR</name>
<evidence type="ECO:0000313" key="1">
    <source>
        <dbReference type="EMBL" id="GGM30185.1"/>
    </source>
</evidence>
<sequence>MCACTCYHMGYLLADTSTRTRDDSGRAVHRWDHSGGTAASHKVVALTPVGWER</sequence>
<dbReference type="AlphaFoldDB" id="A0A830FJV2"/>